<dbReference type="EMBL" id="KV460214">
    <property type="protein sequence ID" value="OBT98989.1"/>
    <property type="molecule type" value="Genomic_DNA"/>
</dbReference>
<sequence>MSPTTIPATAPVTFALFSELPPELRNQIWNDALLKKDRPALFPYQDGCWHPIYLSESDEGYIANTDNIRLEFNSALLEPIPIEVPLCLVNREARDVALAWAHRQGARIIFLGDMRHHVFARLFDNEQDMLYVGLSNFADFFVEPYNRLAEPDLFGRIVGSGPSLRYIAVPEALLERMPGALEEMFEWFRGLEVIFIIVNAHHGILVHQRWELEGAQGKALLYDHTQGRFDWDDGVNICGSIIYERIEQATTRLSVVMAGNHVTTLRSIRPVFAVRR</sequence>
<dbReference type="Pfam" id="PF20150">
    <property type="entry name" value="2EXR"/>
    <property type="match status" value="1"/>
</dbReference>
<evidence type="ECO:0000313" key="3">
    <source>
        <dbReference type="Proteomes" id="UP000091956"/>
    </source>
</evidence>
<reference evidence="3" key="2">
    <citation type="journal article" date="2018" name="Nat. Commun.">
        <title>Extreme sensitivity to ultraviolet light in the fungal pathogen causing white-nose syndrome of bats.</title>
        <authorList>
            <person name="Palmer J.M."/>
            <person name="Drees K.P."/>
            <person name="Foster J.T."/>
            <person name="Lindner D.L."/>
        </authorList>
    </citation>
    <scope>NUCLEOTIDE SEQUENCE [LARGE SCALE GENOMIC DNA]</scope>
    <source>
        <strain evidence="3">UAMH 10579</strain>
    </source>
</reference>
<evidence type="ECO:0000313" key="2">
    <source>
        <dbReference type="EMBL" id="OBT98989.1"/>
    </source>
</evidence>
<gene>
    <name evidence="2" type="ORF">VE01_02436</name>
</gene>
<protein>
    <recommendedName>
        <fullName evidence="1">2EXR domain-containing protein</fullName>
    </recommendedName>
</protein>
<reference evidence="2 3" key="1">
    <citation type="submission" date="2016-03" db="EMBL/GenBank/DDBJ databases">
        <title>Comparative genomics of Pseudogymnoascus destructans, the fungus causing white-nose syndrome of bats.</title>
        <authorList>
            <person name="Palmer J.M."/>
            <person name="Drees K.P."/>
            <person name="Foster J.T."/>
            <person name="Lindner D.L."/>
        </authorList>
    </citation>
    <scope>NUCLEOTIDE SEQUENCE [LARGE SCALE GENOMIC DNA]</scope>
    <source>
        <strain evidence="2 3">UAMH 10579</strain>
    </source>
</reference>
<keyword evidence="3" id="KW-1185">Reference proteome</keyword>
<name>A0A1B8GT27_9PEZI</name>
<proteinExistence type="predicted"/>
<dbReference type="RefSeq" id="XP_018132722.1">
    <property type="nucleotide sequence ID" value="XM_018271945.2"/>
</dbReference>
<dbReference type="InterPro" id="IPR045518">
    <property type="entry name" value="2EXR"/>
</dbReference>
<accession>A0A1B8GT27</accession>
<evidence type="ECO:0000259" key="1">
    <source>
        <dbReference type="Pfam" id="PF20150"/>
    </source>
</evidence>
<feature type="domain" description="2EXR" evidence="1">
    <location>
        <begin position="14"/>
        <end position="130"/>
    </location>
</feature>
<organism evidence="2 3">
    <name type="scientific">Pseudogymnoascus verrucosus</name>
    <dbReference type="NCBI Taxonomy" id="342668"/>
    <lineage>
        <taxon>Eukaryota</taxon>
        <taxon>Fungi</taxon>
        <taxon>Dikarya</taxon>
        <taxon>Ascomycota</taxon>
        <taxon>Pezizomycotina</taxon>
        <taxon>Leotiomycetes</taxon>
        <taxon>Thelebolales</taxon>
        <taxon>Thelebolaceae</taxon>
        <taxon>Pseudogymnoascus</taxon>
    </lineage>
</organism>
<dbReference type="AlphaFoldDB" id="A0A1B8GT27"/>
<dbReference type="Proteomes" id="UP000091956">
    <property type="component" value="Unassembled WGS sequence"/>
</dbReference>
<dbReference type="OrthoDB" id="3546385at2759"/>
<dbReference type="GeneID" id="28835822"/>